<dbReference type="EMBL" id="JAKGBZ010000006">
    <property type="protein sequence ID" value="MCF3946041.1"/>
    <property type="molecule type" value="Genomic_DNA"/>
</dbReference>
<dbReference type="Proteomes" id="UP001521209">
    <property type="component" value="Unassembled WGS sequence"/>
</dbReference>
<dbReference type="Pfam" id="PF00701">
    <property type="entry name" value="DHDPS"/>
    <property type="match status" value="1"/>
</dbReference>
<proteinExistence type="predicted"/>
<evidence type="ECO:0000313" key="3">
    <source>
        <dbReference type="Proteomes" id="UP001521209"/>
    </source>
</evidence>
<name>A0ABS9DTH6_9PROT</name>
<dbReference type="InterPro" id="IPR002220">
    <property type="entry name" value="DapA-like"/>
</dbReference>
<keyword evidence="1" id="KW-0456">Lyase</keyword>
<gene>
    <name evidence="2" type="ORF">L2A60_04985</name>
</gene>
<dbReference type="CDD" id="cd00408">
    <property type="entry name" value="DHDPS-like"/>
    <property type="match status" value="1"/>
</dbReference>
<organism evidence="2 3">
    <name type="scientific">Acidiphilium iwatense</name>
    <dbReference type="NCBI Taxonomy" id="768198"/>
    <lineage>
        <taxon>Bacteria</taxon>
        <taxon>Pseudomonadati</taxon>
        <taxon>Pseudomonadota</taxon>
        <taxon>Alphaproteobacteria</taxon>
        <taxon>Acetobacterales</taxon>
        <taxon>Acidocellaceae</taxon>
        <taxon>Acidiphilium</taxon>
    </lineage>
</organism>
<evidence type="ECO:0000313" key="2">
    <source>
        <dbReference type="EMBL" id="MCF3946041.1"/>
    </source>
</evidence>
<dbReference type="RefSeq" id="WP_235703266.1">
    <property type="nucleotide sequence ID" value="NZ_JAKGBZ010000006.1"/>
</dbReference>
<reference evidence="2 3" key="1">
    <citation type="submission" date="2022-01" db="EMBL/GenBank/DDBJ databases">
        <authorList>
            <person name="Won M."/>
            <person name="Kim S.-J."/>
            <person name="Kwon S.-W."/>
        </authorList>
    </citation>
    <scope>NUCLEOTIDE SEQUENCE [LARGE SCALE GENOMIC DNA]</scope>
    <source>
        <strain evidence="2 3">KCTC 23505</strain>
    </source>
</reference>
<protein>
    <submittedName>
        <fullName evidence="2">Dihydrodipicolinate synthase family protein</fullName>
    </submittedName>
</protein>
<comment type="caution">
    <text evidence="2">The sequence shown here is derived from an EMBL/GenBank/DDBJ whole genome shotgun (WGS) entry which is preliminary data.</text>
</comment>
<keyword evidence="3" id="KW-1185">Reference proteome</keyword>
<dbReference type="SUPFAM" id="SSF51569">
    <property type="entry name" value="Aldolase"/>
    <property type="match status" value="1"/>
</dbReference>
<dbReference type="Gene3D" id="3.20.20.70">
    <property type="entry name" value="Aldolase class I"/>
    <property type="match status" value="1"/>
</dbReference>
<dbReference type="SMART" id="SM01130">
    <property type="entry name" value="DHDPS"/>
    <property type="match status" value="1"/>
</dbReference>
<accession>A0ABS9DTH6</accession>
<evidence type="ECO:0000256" key="1">
    <source>
        <dbReference type="ARBA" id="ARBA00023239"/>
    </source>
</evidence>
<dbReference type="InterPro" id="IPR013785">
    <property type="entry name" value="Aldolase_TIM"/>
</dbReference>
<sequence length="310" mass="32564">MKTTPVTKDDLTRSVLAVPPLARSADFSPDTVQNRAIVRHLEAGGVTTLLYGGNANFYNIGSGDYASLLDMLEGVAAPDTWLIPSIGPSFGLAMDQARWLRGRDFPTAMVLPMNGQATPAGVETGLARIAEAFGRPVILYLRAENYLEPAALARLVQAGMVTAVKYAVERPDPLPDAYLAALCEAAGSDTMVSGMGELPALAHLRDAGLTAFTSGSVCVAPNLSMATLAACRGGDFTKAARLRALFLPLEELRNALNPIRVLHEAVRLAGIAETGPLLPMLSNIETAHHQAIGAAARELLAADRALALAA</sequence>